<evidence type="ECO:0000313" key="2">
    <source>
        <dbReference type="WBParaSite" id="PS1159_v2.g4532.t1"/>
    </source>
</evidence>
<organism evidence="1 2">
    <name type="scientific">Panagrolaimus sp. PS1159</name>
    <dbReference type="NCBI Taxonomy" id="55785"/>
    <lineage>
        <taxon>Eukaryota</taxon>
        <taxon>Metazoa</taxon>
        <taxon>Ecdysozoa</taxon>
        <taxon>Nematoda</taxon>
        <taxon>Chromadorea</taxon>
        <taxon>Rhabditida</taxon>
        <taxon>Tylenchina</taxon>
        <taxon>Panagrolaimomorpha</taxon>
        <taxon>Panagrolaimoidea</taxon>
        <taxon>Panagrolaimidae</taxon>
        <taxon>Panagrolaimus</taxon>
    </lineage>
</organism>
<sequence length="93" mass="9589">MGSPGSPATPGLMGPIGESGPPGPNGQGGPPGRPGPEGPRGLPGNDMAYCPCPRRSSGVSRPPSAPSYNAYDRVSFRNAVFRKMLRVAKRKKS</sequence>
<reference evidence="2" key="1">
    <citation type="submission" date="2022-11" db="UniProtKB">
        <authorList>
            <consortium name="WormBaseParasite"/>
        </authorList>
    </citation>
    <scope>IDENTIFICATION</scope>
</reference>
<dbReference type="WBParaSite" id="PS1159_v2.g4532.t1">
    <property type="protein sequence ID" value="PS1159_v2.g4532.t1"/>
    <property type="gene ID" value="PS1159_v2.g4532"/>
</dbReference>
<accession>A0AC35GF96</accession>
<dbReference type="Proteomes" id="UP000887580">
    <property type="component" value="Unplaced"/>
</dbReference>
<evidence type="ECO:0000313" key="1">
    <source>
        <dbReference type="Proteomes" id="UP000887580"/>
    </source>
</evidence>
<proteinExistence type="predicted"/>
<protein>
    <submittedName>
        <fullName evidence="2">Collagen triple helix repeat protein</fullName>
    </submittedName>
</protein>
<name>A0AC35GF96_9BILA</name>